<evidence type="ECO:0000256" key="2">
    <source>
        <dbReference type="ARBA" id="ARBA00010725"/>
    </source>
</evidence>
<evidence type="ECO:0000313" key="12">
    <source>
        <dbReference type="Proteomes" id="UP001154329"/>
    </source>
</evidence>
<dbReference type="AlphaFoldDB" id="A0A9P0NMM6"/>
<sequence>MPFNCNESIRSCAVYRPPHLRKELVETKYSLSNNTSSLNNNISLLNNNISNYVNNNSKVKINNALNLEIKETLTKLYIPPAKRNLNNVGRQYFDHKFKGTRIEYSKKLEESTTVYVGHLNLLSTEEDIHKLFSEAGKIKTIIMGLDKHKLTPGGFCFIEYETRAGTENCMKIMNGALLDGKQLLVDWDAGFIEGRQYRRVKRNYQRSYVHPNIQK</sequence>
<dbReference type="EMBL" id="OU899036">
    <property type="protein sequence ID" value="CAH1732702.1"/>
    <property type="molecule type" value="Genomic_DNA"/>
</dbReference>
<dbReference type="PROSITE" id="PS50102">
    <property type="entry name" value="RRM"/>
    <property type="match status" value="1"/>
</dbReference>
<evidence type="ECO:0000256" key="6">
    <source>
        <dbReference type="ARBA" id="ARBA00023187"/>
    </source>
</evidence>
<dbReference type="Gene3D" id="3.30.70.330">
    <property type="match status" value="1"/>
</dbReference>
<keyword evidence="5" id="KW-0943">RNA-mediated gene silencing</keyword>
<reference evidence="11" key="1">
    <citation type="submission" date="2022-02" db="EMBL/GenBank/DDBJ databases">
        <authorList>
            <person name="King R."/>
        </authorList>
    </citation>
    <scope>NUCLEOTIDE SEQUENCE</scope>
</reference>
<dbReference type="InterPro" id="IPR035979">
    <property type="entry name" value="RBD_domain_sf"/>
</dbReference>
<dbReference type="OrthoDB" id="201398at2759"/>
<dbReference type="InterPro" id="IPR034148">
    <property type="entry name" value="NCBP2_RRM"/>
</dbReference>
<keyword evidence="4 8" id="KW-0694">RNA-binding</keyword>
<evidence type="ECO:0000256" key="5">
    <source>
        <dbReference type="ARBA" id="ARBA00023158"/>
    </source>
</evidence>
<dbReference type="GO" id="GO:0005634">
    <property type="term" value="C:nucleus"/>
    <property type="evidence" value="ECO:0007669"/>
    <property type="project" value="UniProtKB-SubCell"/>
</dbReference>
<name>A0A9P0NMM6_APHGO</name>
<keyword evidence="12" id="KW-1185">Reference proteome</keyword>
<dbReference type="CDD" id="cd12240">
    <property type="entry name" value="RRM_NCBP2"/>
    <property type="match status" value="1"/>
</dbReference>
<dbReference type="InterPro" id="IPR012677">
    <property type="entry name" value="Nucleotide-bd_a/b_plait_sf"/>
</dbReference>
<dbReference type="Proteomes" id="UP001154329">
    <property type="component" value="Chromosome 3"/>
</dbReference>
<dbReference type="PANTHER" id="PTHR18847">
    <property type="entry name" value="20 KD NUCLEAR CAP BINDING PROTEIN"/>
    <property type="match status" value="1"/>
</dbReference>
<keyword evidence="7 9" id="KW-0539">Nucleus</keyword>
<dbReference type="SMART" id="SM00360">
    <property type="entry name" value="RRM"/>
    <property type="match status" value="1"/>
</dbReference>
<dbReference type="PANTHER" id="PTHR18847:SF0">
    <property type="entry name" value="NUCLEAR CAP-BINDING PROTEIN SUBUNIT 2"/>
    <property type="match status" value="1"/>
</dbReference>
<organism evidence="11 12">
    <name type="scientific">Aphis gossypii</name>
    <name type="common">Cotton aphid</name>
    <dbReference type="NCBI Taxonomy" id="80765"/>
    <lineage>
        <taxon>Eukaryota</taxon>
        <taxon>Metazoa</taxon>
        <taxon>Ecdysozoa</taxon>
        <taxon>Arthropoda</taxon>
        <taxon>Hexapoda</taxon>
        <taxon>Insecta</taxon>
        <taxon>Pterygota</taxon>
        <taxon>Neoptera</taxon>
        <taxon>Paraneoptera</taxon>
        <taxon>Hemiptera</taxon>
        <taxon>Sternorrhyncha</taxon>
        <taxon>Aphidomorpha</taxon>
        <taxon>Aphidoidea</taxon>
        <taxon>Aphididae</taxon>
        <taxon>Aphidini</taxon>
        <taxon>Aphis</taxon>
        <taxon>Aphis</taxon>
    </lineage>
</organism>
<comment type="subcellular location">
    <subcellularLocation>
        <location evidence="1 9">Nucleus</location>
    </subcellularLocation>
</comment>
<keyword evidence="6 9" id="KW-0508">mRNA splicing</keyword>
<comment type="similarity">
    <text evidence="2 9">Belongs to the RRM NCBP2 family.</text>
</comment>
<evidence type="ECO:0000256" key="1">
    <source>
        <dbReference type="ARBA" id="ARBA00004123"/>
    </source>
</evidence>
<comment type="subunit">
    <text evidence="9">Component of the nuclear cap-binding complex (CBC), a heterodimer composed of Cbp80 and Cbp20 that interacts with m7GpppG-capped RNA.</text>
</comment>
<accession>A0A9P0NMM6</accession>
<protein>
    <recommendedName>
        <fullName evidence="9">Nuclear cap-binding protein subunit 2</fullName>
    </recommendedName>
    <alternativeName>
        <fullName evidence="9">20 kDa nuclear cap-binding protein</fullName>
    </alternativeName>
</protein>
<dbReference type="GO" id="GO:0000339">
    <property type="term" value="F:RNA cap binding"/>
    <property type="evidence" value="ECO:0007669"/>
    <property type="project" value="InterPro"/>
</dbReference>
<proteinExistence type="inferred from homology"/>
<dbReference type="GO" id="GO:0005846">
    <property type="term" value="C:nuclear cap binding complex"/>
    <property type="evidence" value="ECO:0007669"/>
    <property type="project" value="InterPro"/>
</dbReference>
<evidence type="ECO:0000256" key="4">
    <source>
        <dbReference type="ARBA" id="ARBA00022884"/>
    </source>
</evidence>
<dbReference type="InterPro" id="IPR000504">
    <property type="entry name" value="RRM_dom"/>
</dbReference>
<keyword evidence="3 9" id="KW-0507">mRNA processing</keyword>
<gene>
    <name evidence="11" type="ORF">APHIGO_LOCUS9153</name>
</gene>
<evidence type="ECO:0000256" key="7">
    <source>
        <dbReference type="ARBA" id="ARBA00023242"/>
    </source>
</evidence>
<dbReference type="SUPFAM" id="SSF54928">
    <property type="entry name" value="RNA-binding domain, RBD"/>
    <property type="match status" value="1"/>
</dbReference>
<dbReference type="GO" id="GO:0031047">
    <property type="term" value="P:regulatory ncRNA-mediated gene silencing"/>
    <property type="evidence" value="ECO:0007669"/>
    <property type="project" value="UniProtKB-KW"/>
</dbReference>
<dbReference type="Pfam" id="PF00076">
    <property type="entry name" value="RRM_1"/>
    <property type="match status" value="1"/>
</dbReference>
<comment type="function">
    <text evidence="9">Component of the cap-binding complex (CBC), which binds co-transcriptionally to the 5' cap of pre-mRNAs and is involved in various processes such as pre-mRNA splicing and RNA-mediated gene silencing (RNAi). The CBC complex is involved in miRNA-mediated RNA interference and is required for primary microRNAs (miRNAs) processing. Also involved in innate immunity via the short interfering RNAs (siRNAs) processing machinery by restricting the viral RNA production. In the CBC complex, Cbp20 recognizes and binds capped RNAs (m7GpppG-capped RNA) but requires Cbp80 to stabilize the movement of its N-terminal loop and lock the CBC into a high affinity cap-binding state with the cap structure.</text>
</comment>
<feature type="domain" description="RRM" evidence="10">
    <location>
        <begin position="112"/>
        <end position="190"/>
    </location>
</feature>
<dbReference type="GO" id="GO:0045292">
    <property type="term" value="P:mRNA cis splicing, via spliceosome"/>
    <property type="evidence" value="ECO:0007669"/>
    <property type="project" value="InterPro"/>
</dbReference>
<evidence type="ECO:0000259" key="10">
    <source>
        <dbReference type="PROSITE" id="PS50102"/>
    </source>
</evidence>
<evidence type="ECO:0000313" key="11">
    <source>
        <dbReference type="EMBL" id="CAH1732702.1"/>
    </source>
</evidence>
<reference evidence="11" key="2">
    <citation type="submission" date="2022-10" db="EMBL/GenBank/DDBJ databases">
        <authorList>
            <consortium name="ENA_rothamsted_submissions"/>
            <consortium name="culmorum"/>
            <person name="King R."/>
        </authorList>
    </citation>
    <scope>NUCLEOTIDE SEQUENCE</scope>
</reference>
<evidence type="ECO:0000256" key="3">
    <source>
        <dbReference type="ARBA" id="ARBA00022664"/>
    </source>
</evidence>
<dbReference type="InterPro" id="IPR027157">
    <property type="entry name" value="NCBP2"/>
</dbReference>
<evidence type="ECO:0000256" key="9">
    <source>
        <dbReference type="RuleBase" id="RU364036"/>
    </source>
</evidence>
<evidence type="ECO:0000256" key="8">
    <source>
        <dbReference type="PROSITE-ProRule" id="PRU00176"/>
    </source>
</evidence>